<proteinExistence type="predicted"/>
<dbReference type="Gene3D" id="3.30.40.10">
    <property type="entry name" value="Zinc/RING finger domain, C3HC4 (zinc finger)"/>
    <property type="match status" value="1"/>
</dbReference>
<reference evidence="8" key="2">
    <citation type="submission" date="2025-08" db="UniProtKB">
        <authorList>
            <consortium name="Ensembl"/>
        </authorList>
    </citation>
    <scope>IDENTIFICATION</scope>
</reference>
<dbReference type="RefSeq" id="XP_030256317.1">
    <property type="nucleotide sequence ID" value="XM_030400457.1"/>
</dbReference>
<feature type="compositionally biased region" description="Basic and acidic residues" evidence="5">
    <location>
        <begin position="96"/>
        <end position="115"/>
    </location>
</feature>
<dbReference type="Pfam" id="PF13445">
    <property type="entry name" value="zf-RING_UBOX"/>
    <property type="match status" value="1"/>
</dbReference>
<dbReference type="RefSeq" id="XP_030256318.1">
    <property type="nucleotide sequence ID" value="XM_030400458.1"/>
</dbReference>
<keyword evidence="3" id="KW-0862">Zinc</keyword>
<feature type="compositionally biased region" description="Basic and acidic residues" evidence="5">
    <location>
        <begin position="138"/>
        <end position="147"/>
    </location>
</feature>
<evidence type="ECO:0000313" key="8">
    <source>
        <dbReference type="Ensembl" id="ENSSAUP00010039161.1"/>
    </source>
</evidence>
<evidence type="ECO:0000313" key="9">
    <source>
        <dbReference type="Proteomes" id="UP000472265"/>
    </source>
</evidence>
<dbReference type="SUPFAM" id="SSF57850">
    <property type="entry name" value="RING/U-box"/>
    <property type="match status" value="1"/>
</dbReference>
<organism evidence="8 9">
    <name type="scientific">Sparus aurata</name>
    <name type="common">Gilthead sea bream</name>
    <dbReference type="NCBI Taxonomy" id="8175"/>
    <lineage>
        <taxon>Eukaryota</taxon>
        <taxon>Metazoa</taxon>
        <taxon>Chordata</taxon>
        <taxon>Craniata</taxon>
        <taxon>Vertebrata</taxon>
        <taxon>Euteleostomi</taxon>
        <taxon>Actinopterygii</taxon>
        <taxon>Neopterygii</taxon>
        <taxon>Teleostei</taxon>
        <taxon>Neoteleostei</taxon>
        <taxon>Acanthomorphata</taxon>
        <taxon>Eupercaria</taxon>
        <taxon>Spariformes</taxon>
        <taxon>Sparidae</taxon>
        <taxon>Sparus</taxon>
    </lineage>
</organism>
<evidence type="ECO:0000256" key="1">
    <source>
        <dbReference type="ARBA" id="ARBA00022723"/>
    </source>
</evidence>
<dbReference type="InterPro" id="IPR004020">
    <property type="entry name" value="DAPIN"/>
</dbReference>
<dbReference type="PROSITE" id="PS50089">
    <property type="entry name" value="ZF_RING_2"/>
    <property type="match status" value="1"/>
</dbReference>
<dbReference type="InterPro" id="IPR017907">
    <property type="entry name" value="Znf_RING_CS"/>
</dbReference>
<reference evidence="8" key="1">
    <citation type="submission" date="2021-04" db="EMBL/GenBank/DDBJ databases">
        <authorList>
            <consortium name="Wellcome Sanger Institute Data Sharing"/>
        </authorList>
    </citation>
    <scope>NUCLEOTIDE SEQUENCE [LARGE SCALE GENOMIC DNA]</scope>
</reference>
<dbReference type="AlphaFoldDB" id="A0A671WJV7"/>
<dbReference type="Proteomes" id="UP000472265">
    <property type="component" value="Chromosome 20"/>
</dbReference>
<sequence length="480" mass="54761">MTTPVAIPKLLKEYLDELDEKTLKEFQWDLIQIEIDGSRPIPRSKLENATRVTTVDKLVEAFGEDGAVARTVETLLRMNHFDLASRLIRAIGDQSMEQREEPETSSAREKPREVDPTVPTAIGDQSMEQREDEPETSSAREKPREVDPTVPTDLSCSICLSLFTDPVVLHCGHSFCQTCVHEDWETNIVRECSLCKQFIPEGDPPINFSLKSLCENYRGRSQDEPSGGHRNHTESFQTLPENIREMQEALKETKKLFDSSIEHIKIQSFNTENKITDDFKRLHAFLNEEEKTRRAALRKEARLKICVIHLMHDRIKSKYLLSHTLGEIGMIRADKSTIETRAIQMIRKETDTLNRWTSSQGQINVSKHVENLPLKVLEKMSNNIKQTSVVVNSKTASSCPSVSDHQTEVKFNDTQQSCPGYPECSTSYQLNLQKSPKRRRVEQDYDNGKGSFLDLDNKTSILTLTQSPVINYSYDGDNDN</sequence>
<keyword evidence="9" id="KW-1185">Reference proteome</keyword>
<evidence type="ECO:0000259" key="7">
    <source>
        <dbReference type="PROSITE" id="PS50824"/>
    </source>
</evidence>
<dbReference type="PROSITE" id="PS00518">
    <property type="entry name" value="ZF_RING_1"/>
    <property type="match status" value="1"/>
</dbReference>
<evidence type="ECO:0000256" key="4">
    <source>
        <dbReference type="PROSITE-ProRule" id="PRU00175"/>
    </source>
</evidence>
<evidence type="ECO:0000256" key="2">
    <source>
        <dbReference type="ARBA" id="ARBA00022771"/>
    </source>
</evidence>
<dbReference type="GeneTree" id="ENSGT00970000193390"/>
<dbReference type="InterPro" id="IPR011029">
    <property type="entry name" value="DEATH-like_dom_sf"/>
</dbReference>
<keyword evidence="2 4" id="KW-0863">Zinc-finger</keyword>
<dbReference type="PANTHER" id="PTHR24103">
    <property type="entry name" value="E3 UBIQUITIN-PROTEIN LIGASE TRIM"/>
    <property type="match status" value="1"/>
</dbReference>
<dbReference type="CDD" id="cd08321">
    <property type="entry name" value="Pyrin_ASC-like"/>
    <property type="match status" value="1"/>
</dbReference>
<dbReference type="SMART" id="SM01289">
    <property type="entry name" value="PYRIN"/>
    <property type="match status" value="1"/>
</dbReference>
<dbReference type="Ensembl" id="ENSSAUT00010041288.1">
    <property type="protein sequence ID" value="ENSSAUP00010039161.1"/>
    <property type="gene ID" value="ENSSAUG00010016514.1"/>
</dbReference>
<dbReference type="InterPro" id="IPR050143">
    <property type="entry name" value="TRIM/RBCC"/>
</dbReference>
<keyword evidence="1" id="KW-0479">Metal-binding</keyword>
<dbReference type="Gene3D" id="1.10.533.10">
    <property type="entry name" value="Death Domain, Fas"/>
    <property type="match status" value="1"/>
</dbReference>
<dbReference type="InterPro" id="IPR001841">
    <property type="entry name" value="Znf_RING"/>
</dbReference>
<evidence type="ECO:0000259" key="6">
    <source>
        <dbReference type="PROSITE" id="PS50089"/>
    </source>
</evidence>
<accession>A0A671WJV7</accession>
<dbReference type="SUPFAM" id="SSF47986">
    <property type="entry name" value="DEATH domain"/>
    <property type="match status" value="1"/>
</dbReference>
<dbReference type="PROSITE" id="PS50824">
    <property type="entry name" value="DAPIN"/>
    <property type="match status" value="1"/>
</dbReference>
<reference evidence="8" key="3">
    <citation type="submission" date="2025-09" db="UniProtKB">
        <authorList>
            <consortium name="Ensembl"/>
        </authorList>
    </citation>
    <scope>IDENTIFICATION</scope>
</reference>
<dbReference type="InParanoid" id="A0A671WJV7"/>
<dbReference type="InterPro" id="IPR013083">
    <property type="entry name" value="Znf_RING/FYVE/PHD"/>
</dbReference>
<dbReference type="SMART" id="SM00184">
    <property type="entry name" value="RING"/>
    <property type="match status" value="1"/>
</dbReference>
<dbReference type="InterPro" id="IPR027370">
    <property type="entry name" value="Znf-RING_euk"/>
</dbReference>
<evidence type="ECO:0000256" key="3">
    <source>
        <dbReference type="ARBA" id="ARBA00022833"/>
    </source>
</evidence>
<dbReference type="GO" id="GO:0008270">
    <property type="term" value="F:zinc ion binding"/>
    <property type="evidence" value="ECO:0007669"/>
    <property type="project" value="UniProtKB-KW"/>
</dbReference>
<dbReference type="GeneID" id="115571222"/>
<gene>
    <name evidence="8" type="primary">LOC115571222</name>
</gene>
<evidence type="ECO:0000256" key="5">
    <source>
        <dbReference type="SAM" id="MobiDB-lite"/>
    </source>
</evidence>
<protein>
    <submittedName>
        <fullName evidence="8">Tripartite motif-containing protein 35-like</fullName>
    </submittedName>
</protein>
<feature type="region of interest" description="Disordered" evidence="5">
    <location>
        <begin position="92"/>
        <end position="151"/>
    </location>
</feature>
<dbReference type="Pfam" id="PF02758">
    <property type="entry name" value="PYRIN"/>
    <property type="match status" value="1"/>
</dbReference>
<feature type="domain" description="Pyrin" evidence="7">
    <location>
        <begin position="1"/>
        <end position="93"/>
    </location>
</feature>
<feature type="domain" description="RING-type" evidence="6">
    <location>
        <begin position="156"/>
        <end position="196"/>
    </location>
</feature>
<name>A0A671WJV7_SPAAU</name>